<sequence>MPYCCVCAVFRSSPVRVDKRHPIRESDIKFCRQYWKKDNIEAGFACRKHRLDLVDVKRARVVYDSKNIDPIIPIESSAKLSSESASSATQSPEPTYTATSIETNTLEEKFDELVASYRTQISLNFKRKRLSHVDLEKIINKTVTKTKLPKSTQDFDMYTEPTILVDKEDRDLVLYWPNFFKEEENMDLARHTSGIASLTTFHKNNDGRHKEAEVKNYDVPTVGTFHAAYWYDQGHNSSDIIKSRPHYNKDMFGCKTECEVKEYLKTLKEPTLKIAALLNAFDPQIYDLYMRRVNKLLQSQTENKLHVGKFNPFLGRAFNINQQSNVHRDRKDYAWGWTALHCFGTFKDGNFVIPYLNSCFKYEAGDLFLFRANPLHHYVENWNGKSRYSIVHFFHNDLIDDMDVVGIDGPQFFDAVEKYSQPIIKRRRLQ</sequence>
<accession>A0AAW2ZSB6</accession>
<evidence type="ECO:0000256" key="9">
    <source>
        <dbReference type="ARBA" id="ARBA00023242"/>
    </source>
</evidence>
<evidence type="ECO:0000259" key="11">
    <source>
        <dbReference type="Pfam" id="PF12851"/>
    </source>
</evidence>
<dbReference type="GO" id="GO:0003677">
    <property type="term" value="F:DNA binding"/>
    <property type="evidence" value="ECO:0007669"/>
    <property type="project" value="UniProtKB-KW"/>
</dbReference>
<keyword evidence="4" id="KW-0479">Metal-binding</keyword>
<dbReference type="Pfam" id="PF12851">
    <property type="entry name" value="Tet_JBP"/>
    <property type="match status" value="1"/>
</dbReference>
<evidence type="ECO:0000313" key="13">
    <source>
        <dbReference type="Proteomes" id="UP001431209"/>
    </source>
</evidence>
<organism evidence="12 13">
    <name type="scientific">Acrasis kona</name>
    <dbReference type="NCBI Taxonomy" id="1008807"/>
    <lineage>
        <taxon>Eukaryota</taxon>
        <taxon>Discoba</taxon>
        <taxon>Heterolobosea</taxon>
        <taxon>Tetramitia</taxon>
        <taxon>Eutetramitia</taxon>
        <taxon>Acrasidae</taxon>
        <taxon>Acrasis</taxon>
    </lineage>
</organism>
<keyword evidence="8" id="KW-0238">DNA-binding</keyword>
<proteinExistence type="predicted"/>
<dbReference type="GO" id="GO:0070580">
    <property type="term" value="P:base J metabolic process"/>
    <property type="evidence" value="ECO:0007669"/>
    <property type="project" value="UniProtKB-ARBA"/>
</dbReference>
<keyword evidence="9" id="KW-0539">Nucleus</keyword>
<keyword evidence="5" id="KW-0223">Dioxygenase</keyword>
<dbReference type="AlphaFoldDB" id="A0AAW2ZSB6"/>
<evidence type="ECO:0000256" key="5">
    <source>
        <dbReference type="ARBA" id="ARBA00022964"/>
    </source>
</evidence>
<dbReference type="GO" id="GO:0005634">
    <property type="term" value="C:nucleus"/>
    <property type="evidence" value="ECO:0007669"/>
    <property type="project" value="UniProtKB-SubCell"/>
</dbReference>
<feature type="domain" description="2OGFeDO JBP1/TET oxygenase" evidence="11">
    <location>
        <begin position="259"/>
        <end position="396"/>
    </location>
</feature>
<dbReference type="Gene3D" id="3.60.130.30">
    <property type="match status" value="1"/>
</dbReference>
<dbReference type="GO" id="GO:0046872">
    <property type="term" value="F:metal ion binding"/>
    <property type="evidence" value="ECO:0007669"/>
    <property type="project" value="UniProtKB-KW"/>
</dbReference>
<dbReference type="Proteomes" id="UP001431209">
    <property type="component" value="Unassembled WGS sequence"/>
</dbReference>
<dbReference type="EC" id="1.14.11.6" evidence="3"/>
<reference evidence="12 13" key="1">
    <citation type="submission" date="2024-03" db="EMBL/GenBank/DDBJ databases">
        <title>The Acrasis kona genome and developmental transcriptomes reveal deep origins of eukaryotic multicellular pathways.</title>
        <authorList>
            <person name="Sheikh S."/>
            <person name="Fu C.-J."/>
            <person name="Brown M.W."/>
            <person name="Baldauf S.L."/>
        </authorList>
    </citation>
    <scope>NUCLEOTIDE SEQUENCE [LARGE SCALE GENOMIC DNA]</scope>
    <source>
        <strain evidence="12 13">ATCC MYA-3509</strain>
    </source>
</reference>
<keyword evidence="13" id="KW-1185">Reference proteome</keyword>
<evidence type="ECO:0000256" key="1">
    <source>
        <dbReference type="ARBA" id="ARBA00001954"/>
    </source>
</evidence>
<comment type="caution">
    <text evidence="12">The sequence shown here is derived from an EMBL/GenBank/DDBJ whole genome shotgun (WGS) entry which is preliminary data.</text>
</comment>
<evidence type="ECO:0000256" key="7">
    <source>
        <dbReference type="ARBA" id="ARBA00023004"/>
    </source>
</evidence>
<gene>
    <name evidence="12" type="ORF">AKO1_000941</name>
</gene>
<evidence type="ECO:0000256" key="8">
    <source>
        <dbReference type="ARBA" id="ARBA00023125"/>
    </source>
</evidence>
<keyword evidence="7" id="KW-0408">Iron</keyword>
<evidence type="ECO:0000256" key="6">
    <source>
        <dbReference type="ARBA" id="ARBA00023002"/>
    </source>
</evidence>
<evidence type="ECO:0000256" key="4">
    <source>
        <dbReference type="ARBA" id="ARBA00022723"/>
    </source>
</evidence>
<dbReference type="InterPro" id="IPR024779">
    <property type="entry name" value="2OGFeDO_JBP1/TET_oxygenase_dom"/>
</dbReference>
<dbReference type="GO" id="GO:0050341">
    <property type="term" value="F:thymine dioxygenase activity"/>
    <property type="evidence" value="ECO:0007669"/>
    <property type="project" value="UniProtKB-EC"/>
</dbReference>
<comment type="cofactor">
    <cofactor evidence="1">
        <name>Fe(2+)</name>
        <dbReference type="ChEBI" id="CHEBI:29033"/>
    </cofactor>
</comment>
<keyword evidence="6" id="KW-0560">Oxidoreductase</keyword>
<dbReference type="EMBL" id="JAOPGA020001944">
    <property type="protein sequence ID" value="KAL0492061.1"/>
    <property type="molecule type" value="Genomic_DNA"/>
</dbReference>
<comment type="subcellular location">
    <subcellularLocation>
        <location evidence="2">Nucleus</location>
    </subcellularLocation>
</comment>
<protein>
    <recommendedName>
        <fullName evidence="3">thymine dioxygenase</fullName>
        <ecNumber evidence="3">1.14.11.6</ecNumber>
    </recommendedName>
</protein>
<comment type="catalytic activity">
    <reaction evidence="10">
        <text>thymine + 2-oxoglutarate + O2 = 5-hydroxymethyluracil + succinate + CO2</text>
        <dbReference type="Rhea" id="RHEA:10316"/>
        <dbReference type="ChEBI" id="CHEBI:15379"/>
        <dbReference type="ChEBI" id="CHEBI:16526"/>
        <dbReference type="ChEBI" id="CHEBI:16810"/>
        <dbReference type="ChEBI" id="CHEBI:16964"/>
        <dbReference type="ChEBI" id="CHEBI:17821"/>
        <dbReference type="ChEBI" id="CHEBI:30031"/>
        <dbReference type="EC" id="1.14.11.6"/>
    </reaction>
</comment>
<name>A0AAW2ZSB6_9EUKA</name>
<evidence type="ECO:0000256" key="10">
    <source>
        <dbReference type="ARBA" id="ARBA00048837"/>
    </source>
</evidence>
<evidence type="ECO:0000256" key="2">
    <source>
        <dbReference type="ARBA" id="ARBA00004123"/>
    </source>
</evidence>
<evidence type="ECO:0000313" key="12">
    <source>
        <dbReference type="EMBL" id="KAL0492061.1"/>
    </source>
</evidence>
<evidence type="ECO:0000256" key="3">
    <source>
        <dbReference type="ARBA" id="ARBA00012263"/>
    </source>
</evidence>